<evidence type="ECO:0000313" key="3">
    <source>
        <dbReference type="Proteomes" id="UP001555826"/>
    </source>
</evidence>
<sequence>MTAETLPGGVSPLSEADARRIDNRIRILAPSVGESLAKLMRLVDEAEQGQVHVVLGFPSWTAYLADALSQFHLAVEPAMRKELVPQLAEKGMPTRAIAHSLGVSQTTVVNDLRAATEQEVFSRPATVVSLDGRQRPASQPARASAADELREFEAGLAPRNSPTQYLDDREHQSTAGTSTATRRRPDITKRFLNLAVDLRRLQTSLQNLHDDDRYSKHKDDQRGLQFAVRQMLQLLTELEAEFPPEAHLAR</sequence>
<evidence type="ECO:0008006" key="4">
    <source>
        <dbReference type="Google" id="ProtNLM"/>
    </source>
</evidence>
<proteinExistence type="predicted"/>
<gene>
    <name evidence="2" type="ORF">AB1207_01145</name>
</gene>
<reference evidence="2 3" key="1">
    <citation type="submission" date="2024-07" db="EMBL/GenBank/DDBJ databases">
        <authorList>
            <person name="Thanompreechachai J."/>
            <person name="Duangmal K."/>
        </authorList>
    </citation>
    <scope>NUCLEOTIDE SEQUENCE [LARGE SCALE GENOMIC DNA]</scope>
    <source>
        <strain evidence="2 3">KCTC 19886</strain>
    </source>
</reference>
<evidence type="ECO:0000256" key="1">
    <source>
        <dbReference type="SAM" id="MobiDB-lite"/>
    </source>
</evidence>
<dbReference type="Proteomes" id="UP001555826">
    <property type="component" value="Unassembled WGS sequence"/>
</dbReference>
<feature type="region of interest" description="Disordered" evidence="1">
    <location>
        <begin position="153"/>
        <end position="186"/>
    </location>
</feature>
<name>A0ABV3P150_9ACTN</name>
<dbReference type="RefSeq" id="WP_367635931.1">
    <property type="nucleotide sequence ID" value="NZ_JBFNQN010000001.1"/>
</dbReference>
<organism evidence="2 3">
    <name type="scientific">Kineococcus endophyticus</name>
    <dbReference type="NCBI Taxonomy" id="1181883"/>
    <lineage>
        <taxon>Bacteria</taxon>
        <taxon>Bacillati</taxon>
        <taxon>Actinomycetota</taxon>
        <taxon>Actinomycetes</taxon>
        <taxon>Kineosporiales</taxon>
        <taxon>Kineosporiaceae</taxon>
        <taxon>Kineococcus</taxon>
    </lineage>
</organism>
<dbReference type="EMBL" id="JBFNQN010000001">
    <property type="protein sequence ID" value="MEW9263341.1"/>
    <property type="molecule type" value="Genomic_DNA"/>
</dbReference>
<evidence type="ECO:0000313" key="2">
    <source>
        <dbReference type="EMBL" id="MEW9263341.1"/>
    </source>
</evidence>
<accession>A0ABV3P150</accession>
<protein>
    <recommendedName>
        <fullName evidence="4">Homeodomain-like domain-containing protein</fullName>
    </recommendedName>
</protein>
<comment type="caution">
    <text evidence="2">The sequence shown here is derived from an EMBL/GenBank/DDBJ whole genome shotgun (WGS) entry which is preliminary data.</text>
</comment>
<keyword evidence="3" id="KW-1185">Reference proteome</keyword>